<proteinExistence type="predicted"/>
<organism evidence="1 2">
    <name type="scientific">Sphingomonas alpina</name>
    <dbReference type="NCBI Taxonomy" id="653931"/>
    <lineage>
        <taxon>Bacteria</taxon>
        <taxon>Pseudomonadati</taxon>
        <taxon>Pseudomonadota</taxon>
        <taxon>Alphaproteobacteria</taxon>
        <taxon>Sphingomonadales</taxon>
        <taxon>Sphingomonadaceae</taxon>
        <taxon>Sphingomonas</taxon>
    </lineage>
</organism>
<dbReference type="KEGG" id="spap:H3Z74_18690"/>
<sequence length="237" mass="26200">MSGHALLTVEDHRDLRVRTERSAQLGDAVMCSIAVPSEFRRVQDEYPILFRLNAERDRFTALAMFGFETGENLFLDDSKWDARYLPLAIDIQPFLIGGSPSQSGDKQVHIDLASPRIGADGVRLFDEDGRPTPYLESVTDKLGALDAGYQASGDFFAALSRHELLEPLTLEITLDDGSINRLVGFHVIDEERLQALDAAALGELQAEDHLMPIFMALASLSNLTELIARKNRRMGGG</sequence>
<protein>
    <submittedName>
        <fullName evidence="1">SapC family protein</fullName>
    </submittedName>
</protein>
<dbReference type="RefSeq" id="WP_187761067.1">
    <property type="nucleotide sequence ID" value="NZ_CP061038.1"/>
</dbReference>
<dbReference type="InterPro" id="IPR010836">
    <property type="entry name" value="SapC"/>
</dbReference>
<evidence type="ECO:0000313" key="1">
    <source>
        <dbReference type="EMBL" id="QNQ08740.1"/>
    </source>
</evidence>
<keyword evidence="2" id="KW-1185">Reference proteome</keyword>
<accession>A0A7H0LGD7</accession>
<name>A0A7H0LGD7_9SPHN</name>
<evidence type="ECO:0000313" key="2">
    <source>
        <dbReference type="Proteomes" id="UP000516148"/>
    </source>
</evidence>
<dbReference type="Pfam" id="PF07277">
    <property type="entry name" value="SapC"/>
    <property type="match status" value="1"/>
</dbReference>
<dbReference type="Proteomes" id="UP000516148">
    <property type="component" value="Chromosome"/>
</dbReference>
<dbReference type="EMBL" id="CP061038">
    <property type="protein sequence ID" value="QNQ08740.1"/>
    <property type="molecule type" value="Genomic_DNA"/>
</dbReference>
<dbReference type="AlphaFoldDB" id="A0A7H0LGD7"/>
<gene>
    <name evidence="1" type="ORF">H3Z74_18690</name>
</gene>
<reference evidence="1 2" key="1">
    <citation type="submission" date="2020-09" db="EMBL/GenBank/DDBJ databases">
        <title>Sphingomonas sp., a new species isolated from pork steak.</title>
        <authorList>
            <person name="Heidler von Heilborn D."/>
        </authorList>
    </citation>
    <scope>NUCLEOTIDE SEQUENCE [LARGE SCALE GENOMIC DNA]</scope>
    <source>
        <strain evidence="2">S8-3T</strain>
    </source>
</reference>